<feature type="transmembrane region" description="Helical" evidence="1">
    <location>
        <begin position="86"/>
        <end position="105"/>
    </location>
</feature>
<feature type="transmembrane region" description="Helical" evidence="1">
    <location>
        <begin position="35"/>
        <end position="52"/>
    </location>
</feature>
<feature type="transmembrane region" description="Helical" evidence="1">
    <location>
        <begin position="184"/>
        <end position="201"/>
    </location>
</feature>
<evidence type="ECO:0000313" key="3">
    <source>
        <dbReference type="EMBL" id="MDC2238325.1"/>
    </source>
</evidence>
<feature type="transmembrane region" description="Helical" evidence="1">
    <location>
        <begin position="248"/>
        <end position="270"/>
    </location>
</feature>
<keyword evidence="1" id="KW-0472">Membrane</keyword>
<reference evidence="2 4" key="1">
    <citation type="journal article" date="2019" name="Nat. Med.">
        <title>A library of human gut bacterial isolates paired with longitudinal multiomics data enables mechanistic microbiome research.</title>
        <authorList>
            <person name="Poyet M."/>
            <person name="Groussin M."/>
            <person name="Gibbons S.M."/>
            <person name="Avila-Pacheco J."/>
            <person name="Jiang X."/>
            <person name="Kearney S.M."/>
            <person name="Perrotta A.R."/>
            <person name="Berdy B."/>
            <person name="Zhao S."/>
            <person name="Lieberman T.D."/>
            <person name="Swanson P.K."/>
            <person name="Smith M."/>
            <person name="Roesemann S."/>
            <person name="Alexander J.E."/>
            <person name="Rich S.A."/>
            <person name="Livny J."/>
            <person name="Vlamakis H."/>
            <person name="Clish C."/>
            <person name="Bullock K."/>
            <person name="Deik A."/>
            <person name="Scott J."/>
            <person name="Pierce K.A."/>
            <person name="Xavier R.J."/>
            <person name="Alm E.J."/>
        </authorList>
    </citation>
    <scope>NUCLEOTIDE SEQUENCE [LARGE SCALE GENOMIC DNA]</scope>
    <source>
        <strain evidence="2 4">BIOML-A160</strain>
    </source>
</reference>
<dbReference type="EMBL" id="WCRW01000028">
    <property type="protein sequence ID" value="KAB4450540.1"/>
    <property type="molecule type" value="Genomic_DNA"/>
</dbReference>
<feature type="transmembrane region" description="Helical" evidence="1">
    <location>
        <begin position="64"/>
        <end position="80"/>
    </location>
</feature>
<accession>I0PZN3</accession>
<feature type="transmembrane region" description="Helical" evidence="1">
    <location>
        <begin position="213"/>
        <end position="242"/>
    </location>
</feature>
<proteinExistence type="predicted"/>
<keyword evidence="1" id="KW-1133">Transmembrane helix</keyword>
<dbReference type="Proteomes" id="UP000436825">
    <property type="component" value="Unassembled WGS sequence"/>
</dbReference>
<gene>
    <name evidence="2" type="ORF">GAN75_25240</name>
    <name evidence="3" type="ORF">PO127_21500</name>
</gene>
<evidence type="ECO:0000256" key="1">
    <source>
        <dbReference type="SAM" id="Phobius"/>
    </source>
</evidence>
<dbReference type="RefSeq" id="WP_008766099.1">
    <property type="nucleotide sequence ID" value="NZ_BAABXH010000002.1"/>
</dbReference>
<dbReference type="HOGENOM" id="CLU_673798_0_0_10"/>
<comment type="caution">
    <text evidence="3">The sequence shown here is derived from an EMBL/GenBank/DDBJ whole genome shotgun (WGS) entry which is preliminary data.</text>
</comment>
<reference evidence="3" key="2">
    <citation type="submission" date="2022-10" db="EMBL/GenBank/DDBJ databases">
        <title>Human gut microbiome strain richness.</title>
        <authorList>
            <person name="Chen-Liaw A."/>
        </authorList>
    </citation>
    <scope>NUCLEOTIDE SEQUENCE</scope>
    <source>
        <strain evidence="3">1001283st1_A3_1001283B150304_161114</strain>
    </source>
</reference>
<evidence type="ECO:0000313" key="5">
    <source>
        <dbReference type="Proteomes" id="UP001217776"/>
    </source>
</evidence>
<keyword evidence="1" id="KW-0812">Transmembrane</keyword>
<sequence>MIDIDIKGISLYRALLLICINICIFFLVRIGIGGISIRIFVLSIMLLYGLFFSNNKVNSTIFKWYCIYLSLLLVFSAINGDMFADYFWRNFFSYHFLAIATFIGFESIIKTNQELNFLIIITICICLFNSSITILQYLNHPLGWAIGSFMGTDLDSIETYLQSHSLDTVSNAALCSGINGNGVVNGYFLATFFPIMSLFIWSDKSILRILGYLLLLISFVSIFCVQQRMAMICAILFLLFVFYRKKKITSGSVFLFVAFLCVLFGGIFDINFDKIEFGRLSTQTDNSSRLVLFDHMSSYLSSADCLLGGFADYCTKYIGQHNTFLDVITRVGLIGFPLFIAYFIKTFLSFFKEVKFYNPDITSLLAISGLIFIAYSQTHSSGIQSGITYFWELVAMFELSKKFNKYEI</sequence>
<evidence type="ECO:0008006" key="6">
    <source>
        <dbReference type="Google" id="ProtNLM"/>
    </source>
</evidence>
<dbReference type="EMBL" id="JAQNVG010000047">
    <property type="protein sequence ID" value="MDC2238325.1"/>
    <property type="molecule type" value="Genomic_DNA"/>
</dbReference>
<dbReference type="AlphaFoldDB" id="I0PZN3"/>
<feature type="transmembrane region" description="Helical" evidence="1">
    <location>
        <begin position="356"/>
        <end position="375"/>
    </location>
</feature>
<feature type="transmembrane region" description="Helical" evidence="1">
    <location>
        <begin position="12"/>
        <end position="29"/>
    </location>
</feature>
<evidence type="ECO:0000313" key="4">
    <source>
        <dbReference type="Proteomes" id="UP000436825"/>
    </source>
</evidence>
<feature type="transmembrane region" description="Helical" evidence="1">
    <location>
        <begin position="324"/>
        <end position="344"/>
    </location>
</feature>
<name>I0PZN3_BACT4</name>
<organism evidence="3 5">
    <name type="scientific">Bacteroides thetaiotaomicron</name>
    <dbReference type="NCBI Taxonomy" id="818"/>
    <lineage>
        <taxon>Bacteria</taxon>
        <taxon>Pseudomonadati</taxon>
        <taxon>Bacteroidota</taxon>
        <taxon>Bacteroidia</taxon>
        <taxon>Bacteroidales</taxon>
        <taxon>Bacteroidaceae</taxon>
        <taxon>Bacteroides</taxon>
    </lineage>
</organism>
<evidence type="ECO:0000313" key="2">
    <source>
        <dbReference type="EMBL" id="KAB4450540.1"/>
    </source>
</evidence>
<protein>
    <recommendedName>
        <fullName evidence="6">O-antigen ligase family protein</fullName>
    </recommendedName>
</protein>
<dbReference type="Proteomes" id="UP001217776">
    <property type="component" value="Unassembled WGS sequence"/>
</dbReference>
<feature type="transmembrane region" description="Helical" evidence="1">
    <location>
        <begin position="117"/>
        <end position="138"/>
    </location>
</feature>